<sequence length="234" mass="26711">MSVLALKALDYGADKLPDRIFEAIPGGFFTPDHKKHPKSKTNRRPLRDTRGKSEQRDDRGRRSSQRERTPPSEYSGYSSYNDSEYERDQRRQGRRRRVKSLGRSLSRSASRSLSRGRHQQQRSSGFDGENDERAQMDRERADRGPQFPPPPTSEYRQYNPQEYASPPPAAGGHYDPYRRASSARQDHGYPPQPTSQTAARYTPGAGYAPSPVNEKRWLDNAGARTTWSEPVQKS</sequence>
<evidence type="ECO:0000313" key="2">
    <source>
        <dbReference type="EMBL" id="KAF2446954.1"/>
    </source>
</evidence>
<reference evidence="2" key="1">
    <citation type="journal article" date="2020" name="Stud. Mycol.">
        <title>101 Dothideomycetes genomes: a test case for predicting lifestyles and emergence of pathogens.</title>
        <authorList>
            <person name="Haridas S."/>
            <person name="Albert R."/>
            <person name="Binder M."/>
            <person name="Bloem J."/>
            <person name="Labutti K."/>
            <person name="Salamov A."/>
            <person name="Andreopoulos B."/>
            <person name="Baker S."/>
            <person name="Barry K."/>
            <person name="Bills G."/>
            <person name="Bluhm B."/>
            <person name="Cannon C."/>
            <person name="Castanera R."/>
            <person name="Culley D."/>
            <person name="Daum C."/>
            <person name="Ezra D."/>
            <person name="Gonzalez J."/>
            <person name="Henrissat B."/>
            <person name="Kuo A."/>
            <person name="Liang C."/>
            <person name="Lipzen A."/>
            <person name="Lutzoni F."/>
            <person name="Magnuson J."/>
            <person name="Mondo S."/>
            <person name="Nolan M."/>
            <person name="Ohm R."/>
            <person name="Pangilinan J."/>
            <person name="Park H.-J."/>
            <person name="Ramirez L."/>
            <person name="Alfaro M."/>
            <person name="Sun H."/>
            <person name="Tritt A."/>
            <person name="Yoshinaga Y."/>
            <person name="Zwiers L.-H."/>
            <person name="Turgeon B."/>
            <person name="Goodwin S."/>
            <person name="Spatafora J."/>
            <person name="Crous P."/>
            <person name="Grigoriev I."/>
        </authorList>
    </citation>
    <scope>NUCLEOTIDE SEQUENCE</scope>
    <source>
        <strain evidence="2">CBS 690.94</strain>
    </source>
</reference>
<dbReference type="OrthoDB" id="3800349at2759"/>
<organism evidence="2 3">
    <name type="scientific">Karstenula rhodostoma CBS 690.94</name>
    <dbReference type="NCBI Taxonomy" id="1392251"/>
    <lineage>
        <taxon>Eukaryota</taxon>
        <taxon>Fungi</taxon>
        <taxon>Dikarya</taxon>
        <taxon>Ascomycota</taxon>
        <taxon>Pezizomycotina</taxon>
        <taxon>Dothideomycetes</taxon>
        <taxon>Pleosporomycetidae</taxon>
        <taxon>Pleosporales</taxon>
        <taxon>Massarineae</taxon>
        <taxon>Didymosphaeriaceae</taxon>
        <taxon>Karstenula</taxon>
    </lineage>
</organism>
<evidence type="ECO:0000256" key="1">
    <source>
        <dbReference type="SAM" id="MobiDB-lite"/>
    </source>
</evidence>
<comment type="caution">
    <text evidence="2">The sequence shown here is derived from an EMBL/GenBank/DDBJ whole genome shotgun (WGS) entry which is preliminary data.</text>
</comment>
<feature type="compositionally biased region" description="Low complexity" evidence="1">
    <location>
        <begin position="101"/>
        <end position="113"/>
    </location>
</feature>
<feature type="compositionally biased region" description="Basic and acidic residues" evidence="1">
    <location>
        <begin position="45"/>
        <end position="70"/>
    </location>
</feature>
<feature type="compositionally biased region" description="Polar residues" evidence="1">
    <location>
        <begin position="223"/>
        <end position="234"/>
    </location>
</feature>
<proteinExistence type="predicted"/>
<name>A0A9P4PQ54_9PLEO</name>
<protein>
    <submittedName>
        <fullName evidence="2">Uncharacterized protein</fullName>
    </submittedName>
</protein>
<accession>A0A9P4PQ54</accession>
<dbReference type="Proteomes" id="UP000799764">
    <property type="component" value="Unassembled WGS sequence"/>
</dbReference>
<feature type="compositionally biased region" description="Basic and acidic residues" evidence="1">
    <location>
        <begin position="131"/>
        <end position="143"/>
    </location>
</feature>
<dbReference type="EMBL" id="MU001497">
    <property type="protein sequence ID" value="KAF2446954.1"/>
    <property type="molecule type" value="Genomic_DNA"/>
</dbReference>
<keyword evidence="3" id="KW-1185">Reference proteome</keyword>
<feature type="region of interest" description="Disordered" evidence="1">
    <location>
        <begin position="23"/>
        <end position="234"/>
    </location>
</feature>
<gene>
    <name evidence="2" type="ORF">P171DRAFT_242208</name>
</gene>
<feature type="compositionally biased region" description="Basic residues" evidence="1">
    <location>
        <begin position="33"/>
        <end position="44"/>
    </location>
</feature>
<dbReference type="AlphaFoldDB" id="A0A9P4PQ54"/>
<evidence type="ECO:0000313" key="3">
    <source>
        <dbReference type="Proteomes" id="UP000799764"/>
    </source>
</evidence>